<dbReference type="GO" id="GO:0044205">
    <property type="term" value="P:'de novo' UMP biosynthetic process"/>
    <property type="evidence" value="ECO:0007669"/>
    <property type="project" value="UniProtKB-UniPathway"/>
</dbReference>
<dbReference type="RefSeq" id="WP_191070950.1">
    <property type="nucleotide sequence ID" value="NZ_CP060506.1"/>
</dbReference>
<keyword evidence="8" id="KW-0285">Flavoprotein</keyword>
<evidence type="ECO:0000256" key="13">
    <source>
        <dbReference type="ARBA" id="ARBA00048639"/>
    </source>
</evidence>
<dbReference type="Pfam" id="PF01180">
    <property type="entry name" value="DHO_dh"/>
    <property type="match status" value="1"/>
</dbReference>
<name>A0A8I0GB11_9ACTO</name>
<dbReference type="InterPro" id="IPR013785">
    <property type="entry name" value="Aldolase_TIM"/>
</dbReference>
<proteinExistence type="inferred from homology"/>
<dbReference type="InterPro" id="IPR005720">
    <property type="entry name" value="Dihydroorotate_DH_cat"/>
</dbReference>
<dbReference type="EC" id="1.3.5.2" evidence="6 14"/>
<dbReference type="AlphaFoldDB" id="A0A8I0GB11"/>
<dbReference type="UniPathway" id="UPA00070">
    <property type="reaction ID" value="UER00946"/>
</dbReference>
<evidence type="ECO:0000256" key="10">
    <source>
        <dbReference type="ARBA" id="ARBA00022975"/>
    </source>
</evidence>
<comment type="cofactor">
    <cofactor evidence="1">
        <name>FMN</name>
        <dbReference type="ChEBI" id="CHEBI:58210"/>
    </cofactor>
</comment>
<evidence type="ECO:0000256" key="5">
    <source>
        <dbReference type="ARBA" id="ARBA00005359"/>
    </source>
</evidence>
<evidence type="ECO:0000256" key="4">
    <source>
        <dbReference type="ARBA" id="ARBA00005161"/>
    </source>
</evidence>
<evidence type="ECO:0000313" key="16">
    <source>
        <dbReference type="EMBL" id="MBD3688855.1"/>
    </source>
</evidence>
<comment type="similarity">
    <text evidence="5">Belongs to the dihydroorotate dehydrogenase family. Type 2 subfamily.</text>
</comment>
<protein>
    <recommendedName>
        <fullName evidence="7 14">Dihydroorotate dehydrogenase (quinone)</fullName>
        <ecNumber evidence="6 14">1.3.5.2</ecNumber>
    </recommendedName>
</protein>
<evidence type="ECO:0000313" key="17">
    <source>
        <dbReference type="Proteomes" id="UP000627538"/>
    </source>
</evidence>
<evidence type="ECO:0000256" key="12">
    <source>
        <dbReference type="ARBA" id="ARBA00023136"/>
    </source>
</evidence>
<keyword evidence="11 16" id="KW-0560">Oxidoreductase</keyword>
<comment type="pathway">
    <text evidence="4">Pyrimidine metabolism; UMP biosynthesis via de novo pathway; orotate from (S)-dihydroorotate (quinone route): step 1/1.</text>
</comment>
<gene>
    <name evidence="16" type="ORF">H8R10_01175</name>
</gene>
<keyword evidence="9" id="KW-0288">FMN</keyword>
<keyword evidence="10" id="KW-0665">Pyrimidine biosynthesis</keyword>
<accession>A0A8I0GB11</accession>
<dbReference type="PANTHER" id="PTHR48109:SF4">
    <property type="entry name" value="DIHYDROOROTATE DEHYDROGENASE (QUINONE), MITOCHONDRIAL"/>
    <property type="match status" value="1"/>
</dbReference>
<dbReference type="InterPro" id="IPR001295">
    <property type="entry name" value="Dihydroorotate_DH_CS"/>
</dbReference>
<dbReference type="CDD" id="cd04738">
    <property type="entry name" value="DHOD_2_like"/>
    <property type="match status" value="1"/>
</dbReference>
<dbReference type="Proteomes" id="UP000627538">
    <property type="component" value="Unassembled WGS sequence"/>
</dbReference>
<keyword evidence="12" id="KW-0472">Membrane</keyword>
<comment type="catalytic activity">
    <reaction evidence="13">
        <text>(S)-dihydroorotate + a quinone = orotate + a quinol</text>
        <dbReference type="Rhea" id="RHEA:30187"/>
        <dbReference type="ChEBI" id="CHEBI:24646"/>
        <dbReference type="ChEBI" id="CHEBI:30839"/>
        <dbReference type="ChEBI" id="CHEBI:30864"/>
        <dbReference type="ChEBI" id="CHEBI:132124"/>
        <dbReference type="EC" id="1.3.5.2"/>
    </reaction>
</comment>
<evidence type="ECO:0000256" key="1">
    <source>
        <dbReference type="ARBA" id="ARBA00001917"/>
    </source>
</evidence>
<sequence>MIYRVAFDAVISKLDPEQCHEAAIAAMDIAGRIPGVPRLVRGFYGRGIATQRGAEAVAHSPALARHFARPVPSALGVAAGLDKDARAVSILSALGFGFVEVGTVTPKPQPGNERPRLWRLLDERGIRNQMGFNNDGAEAMRERLRKLRSTPAGRRLIIGVNIGKNKTTPAANAVADYVTCARTLARYADYLVVNVSSPNTPGLRDLQAVDQLRPILTATLEAAREAAGRCIPVLVKIAPDLADDDIAAVAALVREAGLAGVVATNTTIAHDFGSGGVSGPRLRQRALDVVAALRDRLGDDYVIIGCGGISDRESAQALMDAGADLVEELTAFIYAGPSQPAQIARGLTSRRA</sequence>
<dbReference type="Gene3D" id="3.20.20.70">
    <property type="entry name" value="Aldolase class I"/>
    <property type="match status" value="1"/>
</dbReference>
<dbReference type="InterPro" id="IPR050074">
    <property type="entry name" value="DHO_dehydrogenase"/>
</dbReference>
<evidence type="ECO:0000256" key="11">
    <source>
        <dbReference type="ARBA" id="ARBA00023002"/>
    </source>
</evidence>
<evidence type="ECO:0000256" key="8">
    <source>
        <dbReference type="ARBA" id="ARBA00022630"/>
    </source>
</evidence>
<dbReference type="EMBL" id="JACRUO010000001">
    <property type="protein sequence ID" value="MBD3688855.1"/>
    <property type="molecule type" value="Genomic_DNA"/>
</dbReference>
<dbReference type="NCBIfam" id="TIGR01036">
    <property type="entry name" value="pyrD_sub2"/>
    <property type="match status" value="1"/>
</dbReference>
<dbReference type="GO" id="GO:0005886">
    <property type="term" value="C:plasma membrane"/>
    <property type="evidence" value="ECO:0007669"/>
    <property type="project" value="TreeGrafter"/>
</dbReference>
<dbReference type="SUPFAM" id="SSF51395">
    <property type="entry name" value="FMN-linked oxidoreductases"/>
    <property type="match status" value="1"/>
</dbReference>
<comment type="function">
    <text evidence="2">Catalyzes the conversion of dihydroorotate to orotate with quinone as electron acceptor.</text>
</comment>
<evidence type="ECO:0000256" key="9">
    <source>
        <dbReference type="ARBA" id="ARBA00022643"/>
    </source>
</evidence>
<evidence type="ECO:0000256" key="3">
    <source>
        <dbReference type="ARBA" id="ARBA00004370"/>
    </source>
</evidence>
<keyword evidence="17" id="KW-1185">Reference proteome</keyword>
<evidence type="ECO:0000256" key="6">
    <source>
        <dbReference type="ARBA" id="ARBA00012791"/>
    </source>
</evidence>
<dbReference type="GO" id="GO:0106430">
    <property type="term" value="F:dihydroorotate dehydrogenase (quinone) activity"/>
    <property type="evidence" value="ECO:0007669"/>
    <property type="project" value="UniProtKB-EC"/>
</dbReference>
<evidence type="ECO:0000259" key="15">
    <source>
        <dbReference type="Pfam" id="PF01180"/>
    </source>
</evidence>
<dbReference type="GO" id="GO:0006207">
    <property type="term" value="P:'de novo' pyrimidine nucleobase biosynthetic process"/>
    <property type="evidence" value="ECO:0007669"/>
    <property type="project" value="UniProtKB-UniRule"/>
</dbReference>
<evidence type="ECO:0000256" key="14">
    <source>
        <dbReference type="NCBIfam" id="TIGR01036"/>
    </source>
</evidence>
<dbReference type="NCBIfam" id="NF003652">
    <property type="entry name" value="PRK05286.2-5"/>
    <property type="match status" value="1"/>
</dbReference>
<dbReference type="PROSITE" id="PS00912">
    <property type="entry name" value="DHODEHASE_2"/>
    <property type="match status" value="1"/>
</dbReference>
<feature type="domain" description="Dihydroorotate dehydrogenase catalytic" evidence="15">
    <location>
        <begin position="74"/>
        <end position="349"/>
    </location>
</feature>
<organism evidence="16 17">
    <name type="scientific">Nanchangia anserum</name>
    <dbReference type="NCBI Taxonomy" id="2692125"/>
    <lineage>
        <taxon>Bacteria</taxon>
        <taxon>Bacillati</taxon>
        <taxon>Actinomycetota</taxon>
        <taxon>Actinomycetes</taxon>
        <taxon>Actinomycetales</taxon>
        <taxon>Actinomycetaceae</taxon>
        <taxon>Nanchangia</taxon>
    </lineage>
</organism>
<evidence type="ECO:0000256" key="7">
    <source>
        <dbReference type="ARBA" id="ARBA00018366"/>
    </source>
</evidence>
<comment type="caution">
    <text evidence="16">The sequence shown here is derived from an EMBL/GenBank/DDBJ whole genome shotgun (WGS) entry which is preliminary data.</text>
</comment>
<dbReference type="GO" id="GO:0005737">
    <property type="term" value="C:cytoplasm"/>
    <property type="evidence" value="ECO:0007669"/>
    <property type="project" value="InterPro"/>
</dbReference>
<evidence type="ECO:0000256" key="2">
    <source>
        <dbReference type="ARBA" id="ARBA00003125"/>
    </source>
</evidence>
<dbReference type="PROSITE" id="PS00911">
    <property type="entry name" value="DHODEHASE_1"/>
    <property type="match status" value="1"/>
</dbReference>
<reference evidence="16 17" key="1">
    <citation type="submission" date="2020-08" db="EMBL/GenBank/DDBJ databases">
        <title>Winkia gen. nov., sp. nov., isolated from faeces of the Anser albifrons in China.</title>
        <authorList>
            <person name="Liu Q."/>
        </authorList>
    </citation>
    <scope>NUCLEOTIDE SEQUENCE [LARGE SCALE GENOMIC DNA]</scope>
    <source>
        <strain evidence="16 17">C62</strain>
    </source>
</reference>
<dbReference type="PANTHER" id="PTHR48109">
    <property type="entry name" value="DIHYDROOROTATE DEHYDROGENASE (QUINONE), MITOCHONDRIAL-RELATED"/>
    <property type="match status" value="1"/>
</dbReference>
<comment type="subcellular location">
    <subcellularLocation>
        <location evidence="3">Membrane</location>
    </subcellularLocation>
</comment>
<dbReference type="InterPro" id="IPR005719">
    <property type="entry name" value="Dihydroorotate_DH_2"/>
</dbReference>